<dbReference type="InterPro" id="IPR050182">
    <property type="entry name" value="Cytochrome_P450_fam2"/>
</dbReference>
<organism evidence="10 11">
    <name type="scientific">Meganyctiphanes norvegica</name>
    <name type="common">Northern krill</name>
    <name type="synonym">Thysanopoda norvegica</name>
    <dbReference type="NCBI Taxonomy" id="48144"/>
    <lineage>
        <taxon>Eukaryota</taxon>
        <taxon>Metazoa</taxon>
        <taxon>Ecdysozoa</taxon>
        <taxon>Arthropoda</taxon>
        <taxon>Crustacea</taxon>
        <taxon>Multicrustacea</taxon>
        <taxon>Malacostraca</taxon>
        <taxon>Eumalacostraca</taxon>
        <taxon>Eucarida</taxon>
        <taxon>Euphausiacea</taxon>
        <taxon>Euphausiidae</taxon>
        <taxon>Meganyctiphanes</taxon>
    </lineage>
</organism>
<evidence type="ECO:0000256" key="2">
    <source>
        <dbReference type="ARBA" id="ARBA00010617"/>
    </source>
</evidence>
<evidence type="ECO:0000256" key="7">
    <source>
        <dbReference type="PIRSR" id="PIRSR602401-1"/>
    </source>
</evidence>
<keyword evidence="3 7" id="KW-0479">Metal-binding</keyword>
<feature type="non-terminal residue" evidence="10">
    <location>
        <position position="1"/>
    </location>
</feature>
<dbReference type="GO" id="GO:0006082">
    <property type="term" value="P:organic acid metabolic process"/>
    <property type="evidence" value="ECO:0007669"/>
    <property type="project" value="TreeGrafter"/>
</dbReference>
<dbReference type="PANTHER" id="PTHR24300">
    <property type="entry name" value="CYTOCHROME P450 508A4-RELATED"/>
    <property type="match status" value="1"/>
</dbReference>
<evidence type="ECO:0000313" key="10">
    <source>
        <dbReference type="EMBL" id="CAL4102274.1"/>
    </source>
</evidence>
<comment type="cofactor">
    <cofactor evidence="1 7">
        <name>heme</name>
        <dbReference type="ChEBI" id="CHEBI:30413"/>
    </cofactor>
</comment>
<keyword evidence="7 8" id="KW-0349">Heme</keyword>
<evidence type="ECO:0000256" key="5">
    <source>
        <dbReference type="ARBA" id="ARBA00023004"/>
    </source>
</evidence>
<evidence type="ECO:0000256" key="4">
    <source>
        <dbReference type="ARBA" id="ARBA00023002"/>
    </source>
</evidence>
<sequence length="511" mass="58095">EKDIKMITLILITTIVIYLIWLWDKQLRKNDFPPGPPRLPVLGSVSSLLENRSLPLHVRFYHLVQRYGPIVGINVLGLNIVILGELDIIKEAFKKEELSYRATNKATLARSGTTHTLAPANRGLLSSSSDSWQQHRRFSLKTLRDFGFGKVGSETIIIEEATVLLKELSDKHGSSIEINQNLFSICILNVIWTLIAGTRYSHSDPELQSLSNSVNRLASVGLGGSPVQAFPNIMRAFPNITGYNEFISCNEDVKQFAREQIRIHKKNLDPENPCDFIDVYLAQLVDENENMYTFSEEELVVVCLDMFVAGIETTTTTLLWAVLLMTKYPHIQEKVHKELRSVLKEDELPTMAHKTSLPYTEAVMSEIHRFGTIVPNALPHYAEKDTMLGGYRIPRGSFVYSSIYSVHNNATYWEDPQNFRPERFLTDEGIYKKHDHLVPFGIGKHICLGESLAKMETFIFFTSLMSRMQFSLAEDTPLPSTERQEGVTCGPKPYNVIIHDRSKVYTTRPEE</sequence>
<keyword evidence="6 8" id="KW-0503">Monooxygenase</keyword>
<name>A0AAV2QZV6_MEGNR</name>
<dbReference type="GO" id="GO:0005506">
    <property type="term" value="F:iron ion binding"/>
    <property type="evidence" value="ECO:0007669"/>
    <property type="project" value="InterPro"/>
</dbReference>
<dbReference type="Gene3D" id="1.10.630.10">
    <property type="entry name" value="Cytochrome P450"/>
    <property type="match status" value="1"/>
</dbReference>
<dbReference type="InterPro" id="IPR036396">
    <property type="entry name" value="Cyt_P450_sf"/>
</dbReference>
<dbReference type="GO" id="GO:0006805">
    <property type="term" value="P:xenobiotic metabolic process"/>
    <property type="evidence" value="ECO:0007669"/>
    <property type="project" value="TreeGrafter"/>
</dbReference>
<feature type="binding site" description="axial binding residue" evidence="7">
    <location>
        <position position="447"/>
    </location>
    <ligand>
        <name>heme</name>
        <dbReference type="ChEBI" id="CHEBI:30413"/>
    </ligand>
    <ligandPart>
        <name>Fe</name>
        <dbReference type="ChEBI" id="CHEBI:18248"/>
    </ligandPart>
</feature>
<protein>
    <submittedName>
        <fullName evidence="10">Uncharacterized protein</fullName>
    </submittedName>
</protein>
<proteinExistence type="inferred from homology"/>
<keyword evidence="11" id="KW-1185">Reference proteome</keyword>
<evidence type="ECO:0000256" key="3">
    <source>
        <dbReference type="ARBA" id="ARBA00022723"/>
    </source>
</evidence>
<dbReference type="SUPFAM" id="SSF48264">
    <property type="entry name" value="Cytochrome P450"/>
    <property type="match status" value="1"/>
</dbReference>
<dbReference type="GO" id="GO:0005737">
    <property type="term" value="C:cytoplasm"/>
    <property type="evidence" value="ECO:0007669"/>
    <property type="project" value="TreeGrafter"/>
</dbReference>
<keyword evidence="9" id="KW-0472">Membrane</keyword>
<dbReference type="GO" id="GO:0016712">
    <property type="term" value="F:oxidoreductase activity, acting on paired donors, with incorporation or reduction of molecular oxygen, reduced flavin or flavoprotein as one donor, and incorporation of one atom of oxygen"/>
    <property type="evidence" value="ECO:0007669"/>
    <property type="project" value="TreeGrafter"/>
</dbReference>
<keyword evidence="5 7" id="KW-0408">Iron</keyword>
<dbReference type="Pfam" id="PF00067">
    <property type="entry name" value="p450"/>
    <property type="match status" value="1"/>
</dbReference>
<evidence type="ECO:0000256" key="9">
    <source>
        <dbReference type="SAM" id="Phobius"/>
    </source>
</evidence>
<keyword evidence="9" id="KW-0812">Transmembrane</keyword>
<dbReference type="Proteomes" id="UP001497623">
    <property type="component" value="Unassembled WGS sequence"/>
</dbReference>
<reference evidence="10 11" key="1">
    <citation type="submission" date="2024-05" db="EMBL/GenBank/DDBJ databases">
        <authorList>
            <person name="Wallberg A."/>
        </authorList>
    </citation>
    <scope>NUCLEOTIDE SEQUENCE [LARGE SCALE GENOMIC DNA]</scope>
</reference>
<dbReference type="InterPro" id="IPR001128">
    <property type="entry name" value="Cyt_P450"/>
</dbReference>
<dbReference type="PANTHER" id="PTHR24300:SF403">
    <property type="entry name" value="CYTOCHROME P450 306A1"/>
    <property type="match status" value="1"/>
</dbReference>
<keyword evidence="4 8" id="KW-0560">Oxidoreductase</keyword>
<keyword evidence="9" id="KW-1133">Transmembrane helix</keyword>
<dbReference type="EMBL" id="CAXKWB010011755">
    <property type="protein sequence ID" value="CAL4102274.1"/>
    <property type="molecule type" value="Genomic_DNA"/>
</dbReference>
<evidence type="ECO:0000313" key="11">
    <source>
        <dbReference type="Proteomes" id="UP001497623"/>
    </source>
</evidence>
<dbReference type="FunFam" id="1.10.630.10:FF:000036">
    <property type="entry name" value="CYtochrome P450 family"/>
    <property type="match status" value="1"/>
</dbReference>
<feature type="transmembrane region" description="Helical" evidence="9">
    <location>
        <begin position="6"/>
        <end position="23"/>
    </location>
</feature>
<evidence type="ECO:0000256" key="8">
    <source>
        <dbReference type="RuleBase" id="RU000461"/>
    </source>
</evidence>
<comment type="caution">
    <text evidence="10">The sequence shown here is derived from an EMBL/GenBank/DDBJ whole genome shotgun (WGS) entry which is preliminary data.</text>
</comment>
<gene>
    <name evidence="10" type="ORF">MNOR_LOCUS17254</name>
</gene>
<dbReference type="PRINTS" id="PR00463">
    <property type="entry name" value="EP450I"/>
</dbReference>
<accession>A0AAV2QZV6</accession>
<dbReference type="PROSITE" id="PS00086">
    <property type="entry name" value="CYTOCHROME_P450"/>
    <property type="match status" value="1"/>
</dbReference>
<dbReference type="GO" id="GO:0008395">
    <property type="term" value="F:steroid hydroxylase activity"/>
    <property type="evidence" value="ECO:0007669"/>
    <property type="project" value="TreeGrafter"/>
</dbReference>
<dbReference type="GO" id="GO:0020037">
    <property type="term" value="F:heme binding"/>
    <property type="evidence" value="ECO:0007669"/>
    <property type="project" value="InterPro"/>
</dbReference>
<dbReference type="PRINTS" id="PR00385">
    <property type="entry name" value="P450"/>
</dbReference>
<dbReference type="InterPro" id="IPR002401">
    <property type="entry name" value="Cyt_P450_E_grp-I"/>
</dbReference>
<comment type="similarity">
    <text evidence="2 8">Belongs to the cytochrome P450 family.</text>
</comment>
<dbReference type="InterPro" id="IPR017972">
    <property type="entry name" value="Cyt_P450_CS"/>
</dbReference>
<dbReference type="AlphaFoldDB" id="A0AAV2QZV6"/>
<evidence type="ECO:0000256" key="6">
    <source>
        <dbReference type="ARBA" id="ARBA00023033"/>
    </source>
</evidence>
<evidence type="ECO:0000256" key="1">
    <source>
        <dbReference type="ARBA" id="ARBA00001971"/>
    </source>
</evidence>